<dbReference type="PANTHER" id="PTHR43215">
    <property type="entry name" value="RADIAL SPOKE HEAD 1 HOMOLOG"/>
    <property type="match status" value="1"/>
</dbReference>
<organism evidence="2 3">
    <name type="scientific">Candidatus Limousia pullorum</name>
    <dbReference type="NCBI Taxonomy" id="2840860"/>
    <lineage>
        <taxon>Bacteria</taxon>
        <taxon>Bacillati</taxon>
        <taxon>Bacillota</taxon>
        <taxon>Clostridia</taxon>
        <taxon>Eubacteriales</taxon>
        <taxon>Oscillospiraceae</taxon>
        <taxon>Oscillospiraceae incertae sedis</taxon>
        <taxon>Candidatus Limousia</taxon>
    </lineage>
</organism>
<dbReference type="Gene3D" id="2.20.110.10">
    <property type="entry name" value="Histone H3 K4-specific methyltransferase SET7/9 N-terminal domain"/>
    <property type="match status" value="1"/>
</dbReference>
<evidence type="ECO:0000313" key="2">
    <source>
        <dbReference type="EMBL" id="HIU49878.1"/>
    </source>
</evidence>
<dbReference type="InterPro" id="IPR003409">
    <property type="entry name" value="MORN"/>
</dbReference>
<accession>A0A9D1LXK0</accession>
<reference evidence="2" key="2">
    <citation type="journal article" date="2021" name="PeerJ">
        <title>Extensive microbial diversity within the chicken gut microbiome revealed by metagenomics and culture.</title>
        <authorList>
            <person name="Gilroy R."/>
            <person name="Ravi A."/>
            <person name="Getino M."/>
            <person name="Pursley I."/>
            <person name="Horton D.L."/>
            <person name="Alikhan N.F."/>
            <person name="Baker D."/>
            <person name="Gharbi K."/>
            <person name="Hall N."/>
            <person name="Watson M."/>
            <person name="Adriaenssens E.M."/>
            <person name="Foster-Nyarko E."/>
            <person name="Jarju S."/>
            <person name="Secka A."/>
            <person name="Antonio M."/>
            <person name="Oren A."/>
            <person name="Chaudhuri R.R."/>
            <person name="La Ragione R."/>
            <person name="Hildebrand F."/>
            <person name="Pallen M.J."/>
        </authorList>
    </citation>
    <scope>NUCLEOTIDE SEQUENCE</scope>
    <source>
        <strain evidence="2">ChiGjej1B1-1684</strain>
    </source>
</reference>
<dbReference type="PANTHER" id="PTHR43215:SF14">
    <property type="entry name" value="RADIAL SPOKE HEAD 1 HOMOLOG"/>
    <property type="match status" value="1"/>
</dbReference>
<evidence type="ECO:0000313" key="3">
    <source>
        <dbReference type="Proteomes" id="UP000824118"/>
    </source>
</evidence>
<evidence type="ECO:0000256" key="1">
    <source>
        <dbReference type="ARBA" id="ARBA00022737"/>
    </source>
</evidence>
<protein>
    <recommendedName>
        <fullName evidence="4">MORN repeat protein</fullName>
    </recommendedName>
</protein>
<dbReference type="Proteomes" id="UP000824118">
    <property type="component" value="Unassembled WGS sequence"/>
</dbReference>
<reference evidence="2" key="1">
    <citation type="submission" date="2020-10" db="EMBL/GenBank/DDBJ databases">
        <authorList>
            <person name="Gilroy R."/>
        </authorList>
    </citation>
    <scope>NUCLEOTIDE SEQUENCE</scope>
    <source>
        <strain evidence="2">ChiGjej1B1-1684</strain>
    </source>
</reference>
<keyword evidence="1" id="KW-0677">Repeat</keyword>
<comment type="caution">
    <text evidence="2">The sequence shown here is derived from an EMBL/GenBank/DDBJ whole genome shotgun (WGS) entry which is preliminary data.</text>
</comment>
<dbReference type="SMART" id="SM00698">
    <property type="entry name" value="MORN"/>
    <property type="match status" value="4"/>
</dbReference>
<sequence>MLKNWDKENYRIYGVSLNGYDCDDITCDVLSNVRGRFFLTGCSQKDRLVKNGEIESVKYIYSLEKDRPLFWRVYKNSKLSETSHKNGDGSYYVETTNDKGTAERKIFFSSDHQWIRAEYYNSNGFNGGQILVSSGFKDGKRVFIKKSSSQPQPVTLYKCNYEDDPEILERAFMRNVSVDVSVFSSEGLEYYADAEGVKRFETIVEDIKKEIAEEKKEEFDVTAQQVESGFNFKPEYFKNNSGKIDIRNARNYGEAPAFEQKNMEDMYEDGEEFNAPPKGFENIPMNGVAMETSRTAVSGNDFVFDNMESESENPDYSGEDVIDLSAPVKETKKKHKTKESLKAHRKEKQYGDMNESFNSKERMKDTMNNKMVYSEEADVPVESCCEDKNVTVNPWKDKCDMTLNLNNEIYRYYGETNSRNERNGYGRTEQPNGRTAYEGEYFKDHREGFGVHYYKDDGVSYAGTWKNNKREGMGVGFKPDDGSVLAGKWSDNKPQGVCVKFDKEGNVTYYGKYVDGKREGFSVVFREDGVLEVVKWKNDEKSPLVREIDLSELI</sequence>
<proteinExistence type="predicted"/>
<evidence type="ECO:0008006" key="4">
    <source>
        <dbReference type="Google" id="ProtNLM"/>
    </source>
</evidence>
<gene>
    <name evidence="2" type="ORF">IAD22_02530</name>
</gene>
<dbReference type="AlphaFoldDB" id="A0A9D1LXK0"/>
<dbReference type="Pfam" id="PF02493">
    <property type="entry name" value="MORN"/>
    <property type="match status" value="3"/>
</dbReference>
<dbReference type="SUPFAM" id="SSF82185">
    <property type="entry name" value="Histone H3 K4-specific methyltransferase SET7/9 N-terminal domain"/>
    <property type="match status" value="1"/>
</dbReference>
<name>A0A9D1LXK0_9FIRM</name>
<dbReference type="EMBL" id="DVNG01000033">
    <property type="protein sequence ID" value="HIU49878.1"/>
    <property type="molecule type" value="Genomic_DNA"/>
</dbReference>